<feature type="region of interest" description="Disordered" evidence="4">
    <location>
        <begin position="100"/>
        <end position="155"/>
    </location>
</feature>
<feature type="compositionally biased region" description="Polar residues" evidence="4">
    <location>
        <begin position="109"/>
        <end position="130"/>
    </location>
</feature>
<comment type="subunit">
    <text evidence="2">Homotetramer.</text>
</comment>
<evidence type="ECO:0000256" key="1">
    <source>
        <dbReference type="ARBA" id="ARBA00023125"/>
    </source>
</evidence>
<dbReference type="PANTHER" id="PTHR10302:SF27">
    <property type="entry name" value="SINGLE-STRANDED DNA-BINDING PROTEIN"/>
    <property type="match status" value="1"/>
</dbReference>
<dbReference type="CDD" id="cd04496">
    <property type="entry name" value="SSB_OBF"/>
    <property type="match status" value="1"/>
</dbReference>
<feature type="compositionally biased region" description="Acidic residues" evidence="4">
    <location>
        <begin position="140"/>
        <end position="149"/>
    </location>
</feature>
<dbReference type="NCBIfam" id="TIGR00621">
    <property type="entry name" value="ssb"/>
    <property type="match status" value="1"/>
</dbReference>
<gene>
    <name evidence="5" type="ORF">A3C04_00880</name>
</gene>
<protein>
    <recommendedName>
        <fullName evidence="2 3">Single-stranded DNA-binding protein</fullName>
        <shortName evidence="2">SSB</shortName>
    </recommendedName>
</protein>
<evidence type="ECO:0000313" key="6">
    <source>
        <dbReference type="Proteomes" id="UP000178092"/>
    </source>
</evidence>
<evidence type="ECO:0000256" key="2">
    <source>
        <dbReference type="HAMAP-Rule" id="MF_00984"/>
    </source>
</evidence>
<dbReference type="SUPFAM" id="SSF50249">
    <property type="entry name" value="Nucleic acid-binding proteins"/>
    <property type="match status" value="1"/>
</dbReference>
<dbReference type="PIRSF" id="PIRSF002070">
    <property type="entry name" value="SSB"/>
    <property type="match status" value="1"/>
</dbReference>
<dbReference type="PROSITE" id="PS50935">
    <property type="entry name" value="SSB"/>
    <property type="match status" value="1"/>
</dbReference>
<dbReference type="InterPro" id="IPR012340">
    <property type="entry name" value="NA-bd_OB-fold"/>
</dbReference>
<dbReference type="AlphaFoldDB" id="A0A1G2R3T5"/>
<name>A0A1G2R3T5_9BACT</name>
<proteinExistence type="inferred from homology"/>
<dbReference type="Gene3D" id="2.40.50.140">
    <property type="entry name" value="Nucleic acid-binding proteins"/>
    <property type="match status" value="1"/>
</dbReference>
<comment type="caution">
    <text evidence="5">The sequence shown here is derived from an EMBL/GenBank/DDBJ whole genome shotgun (WGS) entry which is preliminary data.</text>
</comment>
<dbReference type="GO" id="GO:0009295">
    <property type="term" value="C:nucleoid"/>
    <property type="evidence" value="ECO:0007669"/>
    <property type="project" value="TreeGrafter"/>
</dbReference>
<sequence length="155" mass="17500">MNLNKVILVGNVAADPEMRTTPSGQHVCTIRVATNRIWTDSAGQKQQKTEFHTIILWRRLAEIASQYLKKGGIVMIEGHLETRSWDDQSGAKRYRTEIIAESMQLGPRTGTSGTNQEGGFQPRQPQANKQAQEEPKEDIPIIEEEEEIDVKDIPF</sequence>
<keyword evidence="1 2" id="KW-0238">DNA-binding</keyword>
<evidence type="ECO:0000313" key="5">
    <source>
        <dbReference type="EMBL" id="OHA67463.1"/>
    </source>
</evidence>
<reference evidence="5 6" key="1">
    <citation type="journal article" date="2016" name="Nat. Commun.">
        <title>Thousands of microbial genomes shed light on interconnected biogeochemical processes in an aquifer system.</title>
        <authorList>
            <person name="Anantharaman K."/>
            <person name="Brown C.T."/>
            <person name="Hug L.A."/>
            <person name="Sharon I."/>
            <person name="Castelle C.J."/>
            <person name="Probst A.J."/>
            <person name="Thomas B.C."/>
            <person name="Singh A."/>
            <person name="Wilkins M.J."/>
            <person name="Karaoz U."/>
            <person name="Brodie E.L."/>
            <person name="Williams K.H."/>
            <person name="Hubbard S.S."/>
            <person name="Banfield J.F."/>
        </authorList>
    </citation>
    <scope>NUCLEOTIDE SEQUENCE [LARGE SCALE GENOMIC DNA]</scope>
</reference>
<dbReference type="InterPro" id="IPR011344">
    <property type="entry name" value="ssDNA-bd"/>
</dbReference>
<dbReference type="GO" id="GO:0006260">
    <property type="term" value="P:DNA replication"/>
    <property type="evidence" value="ECO:0007669"/>
    <property type="project" value="InterPro"/>
</dbReference>
<evidence type="ECO:0000256" key="3">
    <source>
        <dbReference type="PIRNR" id="PIRNR002070"/>
    </source>
</evidence>
<evidence type="ECO:0000256" key="4">
    <source>
        <dbReference type="SAM" id="MobiDB-lite"/>
    </source>
</evidence>
<dbReference type="Pfam" id="PF00436">
    <property type="entry name" value="SSB"/>
    <property type="match status" value="1"/>
</dbReference>
<dbReference type="HAMAP" id="MF_00984">
    <property type="entry name" value="SSB"/>
    <property type="match status" value="1"/>
</dbReference>
<dbReference type="PANTHER" id="PTHR10302">
    <property type="entry name" value="SINGLE-STRANDED DNA-BINDING PROTEIN"/>
    <property type="match status" value="1"/>
</dbReference>
<dbReference type="InterPro" id="IPR000424">
    <property type="entry name" value="Primosome_PriB/ssb"/>
</dbReference>
<dbReference type="GO" id="GO:0003697">
    <property type="term" value="F:single-stranded DNA binding"/>
    <property type="evidence" value="ECO:0007669"/>
    <property type="project" value="UniProtKB-UniRule"/>
</dbReference>
<organism evidence="5 6">
    <name type="scientific">Candidatus Wildermuthbacteria bacterium RIFCSPHIGHO2_02_FULL_45_25</name>
    <dbReference type="NCBI Taxonomy" id="1802450"/>
    <lineage>
        <taxon>Bacteria</taxon>
        <taxon>Candidatus Wildermuthiibacteriota</taxon>
    </lineage>
</organism>
<accession>A0A1G2R3T5</accession>
<comment type="caution">
    <text evidence="2">Lacks conserved residue(s) required for the propagation of feature annotation.</text>
</comment>
<dbReference type="EMBL" id="MHTV01000010">
    <property type="protein sequence ID" value="OHA67463.1"/>
    <property type="molecule type" value="Genomic_DNA"/>
</dbReference>
<dbReference type="Proteomes" id="UP000178092">
    <property type="component" value="Unassembled WGS sequence"/>
</dbReference>